<feature type="transmembrane region" description="Helical" evidence="7">
    <location>
        <begin position="346"/>
        <end position="363"/>
    </location>
</feature>
<dbReference type="InterPro" id="IPR000626">
    <property type="entry name" value="Ubiquitin-like_dom"/>
</dbReference>
<evidence type="ECO:0000256" key="2">
    <source>
        <dbReference type="ARBA" id="ARBA00022692"/>
    </source>
</evidence>
<evidence type="ECO:0000256" key="3">
    <source>
        <dbReference type="ARBA" id="ARBA00022989"/>
    </source>
</evidence>
<dbReference type="PANTHER" id="PTHR12943:SF27">
    <property type="entry name" value="HOMOCYSTEINE-INDUCED ENDOPLASMIC RETICULUM PROTEIN, ISOFORM A"/>
    <property type="match status" value="1"/>
</dbReference>
<proteinExistence type="predicted"/>
<organism evidence="9 10">
    <name type="scientific">Suillus luteus UH-Slu-Lm8-n1</name>
    <dbReference type="NCBI Taxonomy" id="930992"/>
    <lineage>
        <taxon>Eukaryota</taxon>
        <taxon>Fungi</taxon>
        <taxon>Dikarya</taxon>
        <taxon>Basidiomycota</taxon>
        <taxon>Agaricomycotina</taxon>
        <taxon>Agaricomycetes</taxon>
        <taxon>Agaricomycetidae</taxon>
        <taxon>Boletales</taxon>
        <taxon>Suillineae</taxon>
        <taxon>Suillaceae</taxon>
        <taxon>Suillus</taxon>
    </lineage>
</organism>
<feature type="coiled-coil region" evidence="5">
    <location>
        <begin position="498"/>
        <end position="525"/>
    </location>
</feature>
<accession>A0A0D0BSR1</accession>
<keyword evidence="10" id="KW-1185">Reference proteome</keyword>
<sequence length="561" mass="61905">MTESLVAVRVELPTYSLSFSIQVDICATVLDVKHAISASCTGRPRVEGQRIIWRGRYLEDQEKISDIWKTADEQRTIHLSVHPSGWSSAPPSSSTTTATTTIPISDKGKSPLLQRDAPSNTSLAPPVVQSHPFAHLPLDHQFIAYIHQAALSKLTRGLIEHPQYSVIPSRTVALENLEKKGFIWPSILDEPYPFSQHSDGSGLQYELMTTDGKSYLSLRNPGSKPTVEQVHALKVLTYTFSILFLQPLPQPPTPTPTTTSSNGTVPHQLNDLLQQLGLPTLRAIPNANVDVDVNGQMGVGANIPAPRGEAQILPDIPVRVLLAPLVMVLFRTLLLLYFFSPTRKPLLGLCIIAWIMYEMWTNVRNIVLGPLNRERERLAGVAAAAEAARQAPGQGQPGGPPATPVPPVPPAQSDIPTPAQNQEAQGPPPPSNSTSLLDLLARIGIDTENKSLWPTSSSRTPISPPSLTHKMMTFVSLLVLTLHPEVWNRRRAALKTREGRLRTEANVMEREVERLEGQELSEEEKQREETTAVLRVQDGRRAPWLKTYIQRVRGGEWVDDL</sequence>
<feature type="compositionally biased region" description="Low complexity" evidence="6">
    <location>
        <begin position="383"/>
        <end position="394"/>
    </location>
</feature>
<evidence type="ECO:0000313" key="9">
    <source>
        <dbReference type="EMBL" id="KIK48712.1"/>
    </source>
</evidence>
<keyword evidence="3 7" id="KW-1133">Transmembrane helix</keyword>
<dbReference type="HOGENOM" id="CLU_021702_0_0_1"/>
<feature type="compositionally biased region" description="Low complexity" evidence="6">
    <location>
        <begin position="87"/>
        <end position="105"/>
    </location>
</feature>
<feature type="compositionally biased region" description="Pro residues" evidence="6">
    <location>
        <begin position="398"/>
        <end position="410"/>
    </location>
</feature>
<evidence type="ECO:0000256" key="6">
    <source>
        <dbReference type="SAM" id="MobiDB-lite"/>
    </source>
</evidence>
<dbReference type="PANTHER" id="PTHR12943">
    <property type="entry name" value="HOMOCYSTEINE-RESPONSIVE ENDOPLASMIC RETICULUM-RESIDENT UNIQUITIN-LIKE DOMAIN HERPUD PROTEIN FAMILY MEMBER"/>
    <property type="match status" value="1"/>
</dbReference>
<dbReference type="GO" id="GO:0030968">
    <property type="term" value="P:endoplasmic reticulum unfolded protein response"/>
    <property type="evidence" value="ECO:0007669"/>
    <property type="project" value="TreeGrafter"/>
</dbReference>
<reference evidence="10" key="2">
    <citation type="submission" date="2015-01" db="EMBL/GenBank/DDBJ databases">
        <title>Evolutionary Origins and Diversification of the Mycorrhizal Mutualists.</title>
        <authorList>
            <consortium name="DOE Joint Genome Institute"/>
            <consortium name="Mycorrhizal Genomics Consortium"/>
            <person name="Kohler A."/>
            <person name="Kuo A."/>
            <person name="Nagy L.G."/>
            <person name="Floudas D."/>
            <person name="Copeland A."/>
            <person name="Barry K.W."/>
            <person name="Cichocki N."/>
            <person name="Veneault-Fourrey C."/>
            <person name="LaButti K."/>
            <person name="Lindquist E.A."/>
            <person name="Lipzen A."/>
            <person name="Lundell T."/>
            <person name="Morin E."/>
            <person name="Murat C."/>
            <person name="Riley R."/>
            <person name="Ohm R."/>
            <person name="Sun H."/>
            <person name="Tunlid A."/>
            <person name="Henrissat B."/>
            <person name="Grigoriev I.V."/>
            <person name="Hibbett D.S."/>
            <person name="Martin F."/>
        </authorList>
    </citation>
    <scope>NUCLEOTIDE SEQUENCE [LARGE SCALE GENOMIC DNA]</scope>
    <source>
        <strain evidence="10">UH-Slu-Lm8-n1</strain>
    </source>
</reference>
<feature type="compositionally biased region" description="Polar residues" evidence="6">
    <location>
        <begin position="414"/>
        <end position="424"/>
    </location>
</feature>
<reference evidence="9 10" key="1">
    <citation type="submission" date="2014-04" db="EMBL/GenBank/DDBJ databases">
        <authorList>
            <consortium name="DOE Joint Genome Institute"/>
            <person name="Kuo A."/>
            <person name="Ruytinx J."/>
            <person name="Rineau F."/>
            <person name="Colpaert J."/>
            <person name="Kohler A."/>
            <person name="Nagy L.G."/>
            <person name="Floudas D."/>
            <person name="Copeland A."/>
            <person name="Barry K.W."/>
            <person name="Cichocki N."/>
            <person name="Veneault-Fourrey C."/>
            <person name="LaButti K."/>
            <person name="Lindquist E.A."/>
            <person name="Lipzen A."/>
            <person name="Lundell T."/>
            <person name="Morin E."/>
            <person name="Murat C."/>
            <person name="Sun H."/>
            <person name="Tunlid A."/>
            <person name="Henrissat B."/>
            <person name="Grigoriev I.V."/>
            <person name="Hibbett D.S."/>
            <person name="Martin F."/>
            <person name="Nordberg H.P."/>
            <person name="Cantor M.N."/>
            <person name="Hua S.X."/>
        </authorList>
    </citation>
    <scope>NUCLEOTIDE SEQUENCE [LARGE SCALE GENOMIC DNA]</scope>
    <source>
        <strain evidence="9 10">UH-Slu-Lm8-n1</strain>
    </source>
</reference>
<feature type="domain" description="Ubiquitin-like" evidence="8">
    <location>
        <begin position="6"/>
        <end position="66"/>
    </location>
</feature>
<feature type="region of interest" description="Disordered" evidence="6">
    <location>
        <begin position="81"/>
        <end position="111"/>
    </location>
</feature>
<keyword evidence="4 7" id="KW-0472">Membrane</keyword>
<keyword evidence="2 7" id="KW-0812">Transmembrane</keyword>
<keyword evidence="5" id="KW-0175">Coiled coil</keyword>
<dbReference type="Proteomes" id="UP000054485">
    <property type="component" value="Unassembled WGS sequence"/>
</dbReference>
<dbReference type="InterPro" id="IPR039751">
    <property type="entry name" value="HERPUD1/2"/>
</dbReference>
<dbReference type="OrthoDB" id="21589at2759"/>
<evidence type="ECO:0000259" key="8">
    <source>
        <dbReference type="PROSITE" id="PS50053"/>
    </source>
</evidence>
<comment type="subcellular location">
    <subcellularLocation>
        <location evidence="1">Membrane</location>
    </subcellularLocation>
</comment>
<dbReference type="Gene3D" id="3.10.20.90">
    <property type="entry name" value="Phosphatidylinositol 3-kinase Catalytic Subunit, Chain A, domain 1"/>
    <property type="match status" value="1"/>
</dbReference>
<gene>
    <name evidence="9" type="ORF">CY34DRAFT_797859</name>
</gene>
<dbReference type="GO" id="GO:0016020">
    <property type="term" value="C:membrane"/>
    <property type="evidence" value="ECO:0007669"/>
    <property type="project" value="UniProtKB-SubCell"/>
</dbReference>
<dbReference type="EMBL" id="KN835136">
    <property type="protein sequence ID" value="KIK48712.1"/>
    <property type="molecule type" value="Genomic_DNA"/>
</dbReference>
<evidence type="ECO:0000256" key="1">
    <source>
        <dbReference type="ARBA" id="ARBA00004370"/>
    </source>
</evidence>
<feature type="region of interest" description="Disordered" evidence="6">
    <location>
        <begin position="383"/>
        <end position="435"/>
    </location>
</feature>
<dbReference type="STRING" id="930992.A0A0D0BSR1"/>
<dbReference type="PROSITE" id="PS50053">
    <property type="entry name" value="UBIQUITIN_2"/>
    <property type="match status" value="1"/>
</dbReference>
<evidence type="ECO:0000256" key="5">
    <source>
        <dbReference type="SAM" id="Coils"/>
    </source>
</evidence>
<dbReference type="InParanoid" id="A0A0D0BSR1"/>
<evidence type="ECO:0000313" key="10">
    <source>
        <dbReference type="Proteomes" id="UP000054485"/>
    </source>
</evidence>
<dbReference type="SUPFAM" id="SSF54236">
    <property type="entry name" value="Ubiquitin-like"/>
    <property type="match status" value="1"/>
</dbReference>
<protein>
    <recommendedName>
        <fullName evidence="8">Ubiquitin-like domain-containing protein</fullName>
    </recommendedName>
</protein>
<feature type="transmembrane region" description="Helical" evidence="7">
    <location>
        <begin position="320"/>
        <end position="339"/>
    </location>
</feature>
<name>A0A0D0BSR1_9AGAM</name>
<evidence type="ECO:0000256" key="7">
    <source>
        <dbReference type="SAM" id="Phobius"/>
    </source>
</evidence>
<evidence type="ECO:0000256" key="4">
    <source>
        <dbReference type="ARBA" id="ARBA00023136"/>
    </source>
</evidence>
<dbReference type="InterPro" id="IPR029071">
    <property type="entry name" value="Ubiquitin-like_domsf"/>
</dbReference>
<dbReference type="AlphaFoldDB" id="A0A0D0BSR1"/>